<evidence type="ECO:0000256" key="7">
    <source>
        <dbReference type="ARBA" id="ARBA00023204"/>
    </source>
</evidence>
<proteinExistence type="predicted"/>
<dbReference type="AlphaFoldDB" id="A0A5C6W849"/>
<evidence type="ECO:0000259" key="8">
    <source>
        <dbReference type="Pfam" id="PF12705"/>
    </source>
</evidence>
<dbReference type="OrthoDB" id="2781884at2"/>
<reference evidence="9 10" key="1">
    <citation type="journal article" date="2005" name="Int. J. Syst. Evol. Microbiol.">
        <title>Bacillus litoralis sp. nov., isolated from a tidal flat of the Yellow Sea in Korea.</title>
        <authorList>
            <person name="Yoon J.H."/>
            <person name="Oh T.K."/>
        </authorList>
    </citation>
    <scope>NUCLEOTIDE SEQUENCE [LARGE SCALE GENOMIC DNA]</scope>
    <source>
        <strain evidence="9 10">SW-211</strain>
    </source>
</reference>
<feature type="domain" description="PD-(D/E)XK endonuclease-like" evidence="8">
    <location>
        <begin position="24"/>
        <end position="279"/>
    </location>
</feature>
<evidence type="ECO:0000256" key="2">
    <source>
        <dbReference type="ARBA" id="ARBA00022763"/>
    </source>
</evidence>
<evidence type="ECO:0000256" key="6">
    <source>
        <dbReference type="ARBA" id="ARBA00023125"/>
    </source>
</evidence>
<keyword evidence="10" id="KW-1185">Reference proteome</keyword>
<dbReference type="InterPro" id="IPR038726">
    <property type="entry name" value="PDDEXK_AddAB-type"/>
</dbReference>
<organism evidence="9 10">
    <name type="scientific">Metabacillus litoralis</name>
    <dbReference type="NCBI Taxonomy" id="152268"/>
    <lineage>
        <taxon>Bacteria</taxon>
        <taxon>Bacillati</taxon>
        <taxon>Bacillota</taxon>
        <taxon>Bacilli</taxon>
        <taxon>Bacillales</taxon>
        <taxon>Bacillaceae</taxon>
        <taxon>Metabacillus</taxon>
    </lineage>
</organism>
<keyword evidence="5" id="KW-0067">ATP-binding</keyword>
<keyword evidence="7" id="KW-0234">DNA repair</keyword>
<dbReference type="Proteomes" id="UP000321363">
    <property type="component" value="Unassembled WGS sequence"/>
</dbReference>
<evidence type="ECO:0000313" key="10">
    <source>
        <dbReference type="Proteomes" id="UP000321363"/>
    </source>
</evidence>
<evidence type="ECO:0000256" key="4">
    <source>
        <dbReference type="ARBA" id="ARBA00022806"/>
    </source>
</evidence>
<keyword evidence="1" id="KW-0547">Nucleotide-binding</keyword>
<dbReference type="GO" id="GO:0005524">
    <property type="term" value="F:ATP binding"/>
    <property type="evidence" value="ECO:0007669"/>
    <property type="project" value="UniProtKB-KW"/>
</dbReference>
<accession>A0A5C6W849</accession>
<keyword evidence="4" id="KW-0347">Helicase</keyword>
<name>A0A5C6W849_9BACI</name>
<protein>
    <submittedName>
        <fullName evidence="9">PD-(D/E)XK nuclease family protein</fullName>
    </submittedName>
</protein>
<evidence type="ECO:0000256" key="3">
    <source>
        <dbReference type="ARBA" id="ARBA00022801"/>
    </source>
</evidence>
<keyword evidence="6" id="KW-0238">DNA-binding</keyword>
<keyword evidence="2" id="KW-0227">DNA damage</keyword>
<dbReference type="SUPFAM" id="SSF52980">
    <property type="entry name" value="Restriction endonuclease-like"/>
    <property type="match status" value="1"/>
</dbReference>
<evidence type="ECO:0000256" key="1">
    <source>
        <dbReference type="ARBA" id="ARBA00022741"/>
    </source>
</evidence>
<keyword evidence="3" id="KW-0378">Hydrolase</keyword>
<dbReference type="Gene3D" id="3.90.320.10">
    <property type="match status" value="1"/>
</dbReference>
<dbReference type="InterPro" id="IPR011604">
    <property type="entry name" value="PDDEXK-like_dom_sf"/>
</dbReference>
<evidence type="ECO:0000256" key="5">
    <source>
        <dbReference type="ARBA" id="ARBA00022840"/>
    </source>
</evidence>
<dbReference type="GO" id="GO:0003677">
    <property type="term" value="F:DNA binding"/>
    <property type="evidence" value="ECO:0007669"/>
    <property type="project" value="UniProtKB-KW"/>
</dbReference>
<dbReference type="GO" id="GO:0004386">
    <property type="term" value="F:helicase activity"/>
    <property type="evidence" value="ECO:0007669"/>
    <property type="project" value="UniProtKB-KW"/>
</dbReference>
<evidence type="ECO:0000313" key="9">
    <source>
        <dbReference type="EMBL" id="TXC92640.1"/>
    </source>
</evidence>
<dbReference type="RefSeq" id="WP_146945500.1">
    <property type="nucleotide sequence ID" value="NZ_VOQF01000001.1"/>
</dbReference>
<dbReference type="EMBL" id="VOQF01000001">
    <property type="protein sequence ID" value="TXC92640.1"/>
    <property type="molecule type" value="Genomic_DNA"/>
</dbReference>
<dbReference type="GO" id="GO:0006281">
    <property type="term" value="P:DNA repair"/>
    <property type="evidence" value="ECO:0007669"/>
    <property type="project" value="UniProtKB-KW"/>
</dbReference>
<sequence>MRMNKSGGNLPSSVNIAPLRRVSPSRFFRMNCCRLREVLISNNNEKLLPSSPNMYFGITAHNFLQNVGRGNITKEDFDNEWLSSITVLERQMLGTREEYLVPFNKSLRGYELKKRLLFKEASELIEVVGGKYKSNNKTFPGLERWFETGDSIVGGYIDKLAFTDTGIEIIDYKTGSIFNNDTHEIKEEYKYQMLLYAALLYENLNEWPSALKVYGLNGVIHSIYYSKEECIKVLNKAKEMFYEINELILENNNFIELQKYLANPAPEHCQYCEFRPLCNSYWEKREQSPHLNWNHDIRGHFESLKTLGNGTLLLKVKSATSIFKVRGLNPNRHLISISEGSFFSIYNLLADTNDNCFREKLTTVIYTNQQDM</sequence>
<dbReference type="Pfam" id="PF12705">
    <property type="entry name" value="PDDEXK_1"/>
    <property type="match status" value="1"/>
</dbReference>
<dbReference type="InterPro" id="IPR011335">
    <property type="entry name" value="Restrct_endonuc-II-like"/>
</dbReference>
<comment type="caution">
    <text evidence="9">The sequence shown here is derived from an EMBL/GenBank/DDBJ whole genome shotgun (WGS) entry which is preliminary data.</text>
</comment>
<dbReference type="GO" id="GO:0016787">
    <property type="term" value="F:hydrolase activity"/>
    <property type="evidence" value="ECO:0007669"/>
    <property type="project" value="UniProtKB-KW"/>
</dbReference>
<gene>
    <name evidence="9" type="ORF">FS935_00035</name>
</gene>